<sequence length="469" mass="50250">MNYYSDIGLIAYVDGKESRRMALPSWGMFPASGGNIMEIKEQAEYSSPYRWVMAAVAGIIMTTSFMSLTAFGVAAPAMAKAMDIPPSTLSTAGIDAFSVGLFVAFFLGHGGIFDTRIKLGVLLAQAFLIVPQILLPLLMPLTKSLTLLIALRFCQGLMIMMIALFSLQLAGWFRSSQRGISLAAMLGAITLGGAVGGIVTGSLSRLGWQNVYYITAGIMVLGAVVYFLFARDAAGHAADIQLSKQNSHHKSVWSYPMTWIMGIVQIPNNWTLFTIGGFLPLYAYHLGYQPQQTGNVMFIWGLMGFLIAILGALLGDHWARQDNSHRNFVNARLRVITLANTSVIVGALMILYLAPISYAWFLVSALVVACTMATPPNYWASPCNCFAVASMGAGAFAIGVISNSVSAVGPVASSVLIDTVGWSGVFWVMAILAALGLMVNEIAMRASLPIETEANRQTEPHGDMGAALG</sequence>
<evidence type="ECO:0000256" key="4">
    <source>
        <dbReference type="ARBA" id="ARBA00023136"/>
    </source>
</evidence>
<dbReference type="InterPro" id="IPR036259">
    <property type="entry name" value="MFS_trans_sf"/>
</dbReference>
<dbReference type="SUPFAM" id="SSF103473">
    <property type="entry name" value="MFS general substrate transporter"/>
    <property type="match status" value="1"/>
</dbReference>
<dbReference type="RefSeq" id="WP_038472265.1">
    <property type="nucleotide sequence ID" value="NZ_JAAOMN010000156.1"/>
</dbReference>
<feature type="transmembrane region" description="Helical" evidence="5">
    <location>
        <begin position="360"/>
        <end position="379"/>
    </location>
</feature>
<feature type="transmembrane region" description="Helical" evidence="5">
    <location>
        <begin position="296"/>
        <end position="314"/>
    </location>
</feature>
<dbReference type="GO" id="GO:0022857">
    <property type="term" value="F:transmembrane transporter activity"/>
    <property type="evidence" value="ECO:0007669"/>
    <property type="project" value="InterPro"/>
</dbReference>
<evidence type="ECO:0000256" key="5">
    <source>
        <dbReference type="SAM" id="Phobius"/>
    </source>
</evidence>
<dbReference type="InterPro" id="IPR020846">
    <property type="entry name" value="MFS_dom"/>
</dbReference>
<organism evidence="7 8">
    <name type="scientific">Acidithiobacillus caldus</name>
    <dbReference type="NCBI Taxonomy" id="33059"/>
    <lineage>
        <taxon>Bacteria</taxon>
        <taxon>Pseudomonadati</taxon>
        <taxon>Pseudomonadota</taxon>
        <taxon>Acidithiobacillia</taxon>
        <taxon>Acidithiobacillales</taxon>
        <taxon>Acidithiobacillaceae</taxon>
        <taxon>Acidithiobacillus</taxon>
    </lineage>
</organism>
<protein>
    <recommendedName>
        <fullName evidence="6">Major facilitator superfamily (MFS) profile domain-containing protein</fullName>
    </recommendedName>
</protein>
<evidence type="ECO:0000313" key="8">
    <source>
        <dbReference type="Proteomes" id="UP000175616"/>
    </source>
</evidence>
<keyword evidence="2 5" id="KW-0812">Transmembrane</keyword>
<dbReference type="Proteomes" id="UP000175616">
    <property type="component" value="Unassembled WGS sequence"/>
</dbReference>
<feature type="domain" description="Major facilitator superfamily (MFS) profile" evidence="6">
    <location>
        <begin position="50"/>
        <end position="448"/>
    </location>
</feature>
<comment type="subcellular location">
    <subcellularLocation>
        <location evidence="1">Membrane</location>
        <topology evidence="1">Multi-pass membrane protein</topology>
    </subcellularLocation>
</comment>
<proteinExistence type="predicted"/>
<dbReference type="EMBL" id="LZYE01000364">
    <property type="protein sequence ID" value="OFC29644.1"/>
    <property type="molecule type" value="Genomic_DNA"/>
</dbReference>
<gene>
    <name evidence="7" type="ORF">BAE27_14055</name>
</gene>
<dbReference type="Gene3D" id="1.20.1250.20">
    <property type="entry name" value="MFS general substrate transporter like domains"/>
    <property type="match status" value="1"/>
</dbReference>
<feature type="transmembrane region" description="Helical" evidence="5">
    <location>
        <begin position="211"/>
        <end position="229"/>
    </location>
</feature>
<feature type="transmembrane region" description="Helical" evidence="5">
    <location>
        <begin position="87"/>
        <end position="107"/>
    </location>
</feature>
<dbReference type="PANTHER" id="PTHR11662:SF399">
    <property type="entry name" value="FI19708P1-RELATED"/>
    <property type="match status" value="1"/>
</dbReference>
<dbReference type="InterPro" id="IPR011701">
    <property type="entry name" value="MFS"/>
</dbReference>
<feature type="transmembrane region" description="Helical" evidence="5">
    <location>
        <begin position="259"/>
        <end position="284"/>
    </location>
</feature>
<feature type="transmembrane region" description="Helical" evidence="5">
    <location>
        <begin position="420"/>
        <end position="439"/>
    </location>
</feature>
<evidence type="ECO:0000256" key="3">
    <source>
        <dbReference type="ARBA" id="ARBA00022989"/>
    </source>
</evidence>
<dbReference type="InterPro" id="IPR050382">
    <property type="entry name" value="MFS_Na/Anion_cotransporter"/>
</dbReference>
<feature type="transmembrane region" description="Helical" evidence="5">
    <location>
        <begin position="119"/>
        <end position="139"/>
    </location>
</feature>
<keyword evidence="4 5" id="KW-0472">Membrane</keyword>
<evidence type="ECO:0000256" key="2">
    <source>
        <dbReference type="ARBA" id="ARBA00022692"/>
    </source>
</evidence>
<feature type="transmembrane region" description="Helical" evidence="5">
    <location>
        <begin position="145"/>
        <end position="167"/>
    </location>
</feature>
<accession>A0A1E7YJD7</accession>
<reference evidence="7 8" key="1">
    <citation type="submission" date="2016-06" db="EMBL/GenBank/DDBJ databases">
        <title>Gene turnover analysis identifies the evolutionary adaptation of the extremophile Acidithiobacillus caldus.</title>
        <authorList>
            <person name="Zhang X."/>
        </authorList>
    </citation>
    <scope>NUCLEOTIDE SEQUENCE [LARGE SCALE GENOMIC DNA]</scope>
    <source>
        <strain evidence="7 8">DX</strain>
    </source>
</reference>
<name>A0A1E7YJD7_9PROT</name>
<comment type="caution">
    <text evidence="7">The sequence shown here is derived from an EMBL/GenBank/DDBJ whole genome shotgun (WGS) entry which is preliminary data.</text>
</comment>
<feature type="transmembrane region" description="Helical" evidence="5">
    <location>
        <begin position="179"/>
        <end position="199"/>
    </location>
</feature>
<evidence type="ECO:0000313" key="7">
    <source>
        <dbReference type="EMBL" id="OFC29644.1"/>
    </source>
</evidence>
<dbReference type="AlphaFoldDB" id="A0A1E7YJD7"/>
<feature type="transmembrane region" description="Helical" evidence="5">
    <location>
        <begin position="386"/>
        <end position="408"/>
    </location>
</feature>
<keyword evidence="3 5" id="KW-1133">Transmembrane helix</keyword>
<evidence type="ECO:0000256" key="1">
    <source>
        <dbReference type="ARBA" id="ARBA00004141"/>
    </source>
</evidence>
<dbReference type="Pfam" id="PF07690">
    <property type="entry name" value="MFS_1"/>
    <property type="match status" value="1"/>
</dbReference>
<dbReference type="PROSITE" id="PS50850">
    <property type="entry name" value="MFS"/>
    <property type="match status" value="1"/>
</dbReference>
<evidence type="ECO:0000259" key="6">
    <source>
        <dbReference type="PROSITE" id="PS50850"/>
    </source>
</evidence>
<feature type="transmembrane region" description="Helical" evidence="5">
    <location>
        <begin position="335"/>
        <end position="354"/>
    </location>
</feature>
<dbReference type="GO" id="GO:0016020">
    <property type="term" value="C:membrane"/>
    <property type="evidence" value="ECO:0007669"/>
    <property type="project" value="UniProtKB-SubCell"/>
</dbReference>
<dbReference type="PANTHER" id="PTHR11662">
    <property type="entry name" value="SOLUTE CARRIER FAMILY 17"/>
    <property type="match status" value="1"/>
</dbReference>
<feature type="transmembrane region" description="Helical" evidence="5">
    <location>
        <begin position="51"/>
        <end position="75"/>
    </location>
</feature>